<dbReference type="GO" id="GO:0000285">
    <property type="term" value="F:1-phosphatidylinositol-3-phosphate 5-kinase activity"/>
    <property type="evidence" value="ECO:0007669"/>
    <property type="project" value="TreeGrafter"/>
</dbReference>
<dbReference type="InterPro" id="IPR002498">
    <property type="entry name" value="PInositol-4-P-4/5-kinase_core"/>
</dbReference>
<dbReference type="GO" id="GO:0010008">
    <property type="term" value="C:endosome membrane"/>
    <property type="evidence" value="ECO:0007669"/>
    <property type="project" value="TreeGrafter"/>
</dbReference>
<evidence type="ECO:0000313" key="5">
    <source>
        <dbReference type="EMBL" id="KAK2560496.1"/>
    </source>
</evidence>
<keyword evidence="6" id="KW-1185">Reference proteome</keyword>
<reference evidence="5" key="2">
    <citation type="journal article" date="2023" name="Science">
        <title>Genomic signatures of disease resistance in endangered staghorn corals.</title>
        <authorList>
            <person name="Vollmer S.V."/>
            <person name="Selwyn J.D."/>
            <person name="Despard B.A."/>
            <person name="Roesel C.L."/>
        </authorList>
    </citation>
    <scope>NUCLEOTIDE SEQUENCE</scope>
    <source>
        <strain evidence="5">K2</strain>
    </source>
</reference>
<dbReference type="SMART" id="SM00330">
    <property type="entry name" value="PIPKc"/>
    <property type="match status" value="1"/>
</dbReference>
<dbReference type="Gene3D" id="3.30.800.10">
    <property type="entry name" value="Phosphatidylinositol Phosphate Kinase II Beta"/>
    <property type="match status" value="1"/>
</dbReference>
<dbReference type="Pfam" id="PF01504">
    <property type="entry name" value="PIP5K"/>
    <property type="match status" value="1"/>
</dbReference>
<keyword evidence="3" id="KW-0732">Signal</keyword>
<evidence type="ECO:0000256" key="3">
    <source>
        <dbReference type="SAM" id="SignalP"/>
    </source>
</evidence>
<dbReference type="GO" id="GO:0005524">
    <property type="term" value="F:ATP binding"/>
    <property type="evidence" value="ECO:0007669"/>
    <property type="project" value="UniProtKB-UniRule"/>
</dbReference>
<feature type="domain" description="PIPK" evidence="4">
    <location>
        <begin position="251"/>
        <end position="453"/>
    </location>
</feature>
<dbReference type="FunFam" id="3.30.800.10:FF:000004">
    <property type="entry name" value="1-phosphatidylinositol 3-phosphate 5-kinase isoform X1"/>
    <property type="match status" value="1"/>
</dbReference>
<feature type="signal peptide" evidence="3">
    <location>
        <begin position="1"/>
        <end position="21"/>
    </location>
</feature>
<evidence type="ECO:0000313" key="6">
    <source>
        <dbReference type="Proteomes" id="UP001249851"/>
    </source>
</evidence>
<proteinExistence type="predicted"/>
<dbReference type="PANTHER" id="PTHR45748:SF7">
    <property type="entry name" value="1-PHOSPHATIDYLINOSITOL 3-PHOSPHATE 5-KINASE-RELATED"/>
    <property type="match status" value="1"/>
</dbReference>
<feature type="chain" id="PRO_5042274697" evidence="3">
    <location>
        <begin position="22"/>
        <end position="453"/>
    </location>
</feature>
<evidence type="ECO:0000256" key="2">
    <source>
        <dbReference type="SAM" id="MobiDB-lite"/>
    </source>
</evidence>
<dbReference type="PANTHER" id="PTHR45748">
    <property type="entry name" value="1-PHOSPHATIDYLINOSITOL 3-PHOSPHATE 5-KINASE-RELATED"/>
    <property type="match status" value="1"/>
</dbReference>
<dbReference type="Proteomes" id="UP001249851">
    <property type="component" value="Unassembled WGS sequence"/>
</dbReference>
<dbReference type="SUPFAM" id="SSF56104">
    <property type="entry name" value="SAICAR synthase-like"/>
    <property type="match status" value="1"/>
</dbReference>
<organism evidence="5 6">
    <name type="scientific">Acropora cervicornis</name>
    <name type="common">Staghorn coral</name>
    <dbReference type="NCBI Taxonomy" id="6130"/>
    <lineage>
        <taxon>Eukaryota</taxon>
        <taxon>Metazoa</taxon>
        <taxon>Cnidaria</taxon>
        <taxon>Anthozoa</taxon>
        <taxon>Hexacorallia</taxon>
        <taxon>Scleractinia</taxon>
        <taxon>Astrocoeniina</taxon>
        <taxon>Acroporidae</taxon>
        <taxon>Acropora</taxon>
    </lineage>
</organism>
<name>A0AAD9QGG1_ACRCE</name>
<dbReference type="PROSITE" id="PS51455">
    <property type="entry name" value="PIPK"/>
    <property type="match status" value="1"/>
</dbReference>
<keyword evidence="1" id="KW-0547">Nucleotide-binding</keyword>
<comment type="caution">
    <text evidence="5">The sequence shown here is derived from an EMBL/GenBank/DDBJ whole genome shotgun (WGS) entry which is preliminary data.</text>
</comment>
<keyword evidence="1" id="KW-0418">Kinase</keyword>
<evidence type="ECO:0000259" key="4">
    <source>
        <dbReference type="PROSITE" id="PS51455"/>
    </source>
</evidence>
<protein>
    <submittedName>
        <fullName evidence="5">1-phosphatidylinositol 3-phosphate 5-kinase</fullName>
    </submittedName>
</protein>
<evidence type="ECO:0000256" key="1">
    <source>
        <dbReference type="PROSITE-ProRule" id="PRU00781"/>
    </source>
</evidence>
<sequence>MHVCVGEKKFNLLAFLPIALATEGDFIDFPFSSDDETVIILGASLYMVYCSTTEYNEKLHDIQRTLWDIKNEATQLARSEKGKIMDSSMSGQQTQADIRYCSDKFIRVDSDSGEGYIQLDFVDPEGYHGTELDKESVNMLSSDKMGFMNVSVELKTESDHFSKVDNKVKNTKTKQSNGNQDSKRTESSSAQEGQMTDDIGRLVTTKMVSLWNSFLCSPFHYCLRCQAVNFCDSVRYALQEELKLCLLSRLTQMFYATRVEAEFKMAPAMNALSIRLLQFMSRYLVQFGFQRKDTTKDPVEFHVKHQFADNTCRFFCSIYYAEQFRFLRKRIFPDGEEKYIRSLQHSVAWGARGGKSGSAFFKSLDDRFVMKQMSRQELQCFLEFAPHYFQYVNKAVDEQRPTLLAKILGIYRIGYRNSQSGSSMRQDVLVMENLFYDRNIDKVPSHKLFFYII</sequence>
<keyword evidence="1" id="KW-0808">Transferase</keyword>
<dbReference type="GO" id="GO:0046854">
    <property type="term" value="P:phosphatidylinositol phosphate biosynthetic process"/>
    <property type="evidence" value="ECO:0007669"/>
    <property type="project" value="TreeGrafter"/>
</dbReference>
<dbReference type="AlphaFoldDB" id="A0AAD9QGG1"/>
<feature type="region of interest" description="Disordered" evidence="2">
    <location>
        <begin position="163"/>
        <end position="196"/>
    </location>
</feature>
<accession>A0AAD9QGG1</accession>
<dbReference type="InterPro" id="IPR027484">
    <property type="entry name" value="PInositol-4-P-5-kinase_N"/>
</dbReference>
<keyword evidence="1" id="KW-0067">ATP-binding</keyword>
<dbReference type="EMBL" id="JARQWQ010000036">
    <property type="protein sequence ID" value="KAK2560496.1"/>
    <property type="molecule type" value="Genomic_DNA"/>
</dbReference>
<gene>
    <name evidence="5" type="ORF">P5673_016853</name>
</gene>
<reference evidence="5" key="1">
    <citation type="journal article" date="2023" name="G3 (Bethesda)">
        <title>Whole genome assembly and annotation of the endangered Caribbean coral Acropora cervicornis.</title>
        <authorList>
            <person name="Selwyn J.D."/>
            <person name="Vollmer S.V."/>
        </authorList>
    </citation>
    <scope>NUCLEOTIDE SEQUENCE</scope>
    <source>
        <strain evidence="5">K2</strain>
    </source>
</reference>